<organism evidence="1 2">
    <name type="scientific">Hyperthermus butylicus (strain DSM 5456 / JCM 9403 / PLM1-5)</name>
    <dbReference type="NCBI Taxonomy" id="415426"/>
    <lineage>
        <taxon>Archaea</taxon>
        <taxon>Thermoproteota</taxon>
        <taxon>Thermoprotei</taxon>
        <taxon>Desulfurococcales</taxon>
        <taxon>Pyrodictiaceae</taxon>
        <taxon>Hyperthermus</taxon>
    </lineage>
</organism>
<dbReference type="EnsemblBacteria" id="ABM81250">
    <property type="protein sequence ID" value="ABM81250"/>
    <property type="gene ID" value="Hbut_1426"/>
</dbReference>
<dbReference type="AlphaFoldDB" id="A2BMN9"/>
<reference evidence="1 2" key="1">
    <citation type="journal article" date="2007" name="Archaea">
        <title>The genome of Hyperthermus butylicus: a sulfur-reducing, peptide fermenting, neutrophilic Crenarchaeote growing up to 108 degrees C.</title>
        <authorList>
            <person name="Brugger K."/>
            <person name="Chen L."/>
            <person name="Stark M."/>
            <person name="Zibat A."/>
            <person name="Redder P."/>
            <person name="Ruepp A."/>
            <person name="Awayez M."/>
            <person name="She Q."/>
            <person name="Garrett R.A."/>
            <person name="Klenk H.P."/>
        </authorList>
    </citation>
    <scope>NUCLEOTIDE SEQUENCE [LARGE SCALE GENOMIC DNA]</scope>
    <source>
        <strain evidence="2">DSM 5456 / JCM 9403 / PLM1-5</strain>
    </source>
</reference>
<dbReference type="KEGG" id="hbu:Hbut_1426"/>
<keyword evidence="2" id="KW-1185">Reference proteome</keyword>
<dbReference type="EMBL" id="CP000493">
    <property type="protein sequence ID" value="ABM81250.1"/>
    <property type="molecule type" value="Genomic_DNA"/>
</dbReference>
<evidence type="ECO:0000313" key="1">
    <source>
        <dbReference type="EMBL" id="ABM81250.1"/>
    </source>
</evidence>
<protein>
    <submittedName>
        <fullName evidence="1">Uncharacterized protein</fullName>
    </submittedName>
</protein>
<dbReference type="Proteomes" id="UP000002593">
    <property type="component" value="Chromosome"/>
</dbReference>
<accession>A2BMN9</accession>
<dbReference type="STRING" id="415426.Hbut_1426"/>
<dbReference type="eggNOG" id="arCOG07735">
    <property type="taxonomic scope" value="Archaea"/>
</dbReference>
<proteinExistence type="predicted"/>
<dbReference type="HOGENOM" id="CLU_709075_0_0_2"/>
<gene>
    <name evidence="1" type="ordered locus">Hbut_1426</name>
</gene>
<evidence type="ECO:0000313" key="2">
    <source>
        <dbReference type="Proteomes" id="UP000002593"/>
    </source>
</evidence>
<dbReference type="RefSeq" id="WP_011822568.1">
    <property type="nucleotide sequence ID" value="NC_008818.1"/>
</dbReference>
<dbReference type="GeneID" id="4781543"/>
<sequence>MARFYEAACRTLERLCPRPRPLPLLEAGLSLENIAQIDPLLLAEIAGIDVEEASTTIERLRKLLEQRSQGRCRFCNGKASRAVELWTFERSNNRKALAILEDIVTACEKCRRALYPEHVILRGGRDLRWLTKWVAKVNRVKKDIAEELVTDIVEEWSHTGIIREWSVDVSKLSNLGVPAEPIARLANMLASGIVMIRRDAFVVPNPSCANYEAYALESLEALCTEAITSSKIVLKASEFGLHPNGAAIRDTIIALMEFGACKSKTRRPSLIEGAWVVVVPAKERAKLIAMLLETMRSEMYWFTRLETPVKHVDPAPMHFYTPSFADIETVVGAAKSIEKLLSSLGGASYIELRYYPKLPSNNELSRVHIYSYKLRNRG</sequence>
<name>A2BMN9_HYPBU</name>